<dbReference type="Proteomes" id="UP001231189">
    <property type="component" value="Unassembled WGS sequence"/>
</dbReference>
<comment type="similarity">
    <text evidence="8">Belongs to the CWC16 family. YJU2 subfamily.</text>
</comment>
<dbReference type="AlphaFoldDB" id="A0AAD8SVW3"/>
<organism evidence="11 12">
    <name type="scientific">Lolium multiflorum</name>
    <name type="common">Italian ryegrass</name>
    <name type="synonym">Lolium perenne subsp. multiflorum</name>
    <dbReference type="NCBI Taxonomy" id="4521"/>
    <lineage>
        <taxon>Eukaryota</taxon>
        <taxon>Viridiplantae</taxon>
        <taxon>Streptophyta</taxon>
        <taxon>Embryophyta</taxon>
        <taxon>Tracheophyta</taxon>
        <taxon>Spermatophyta</taxon>
        <taxon>Magnoliopsida</taxon>
        <taxon>Liliopsida</taxon>
        <taxon>Poales</taxon>
        <taxon>Poaceae</taxon>
        <taxon>BOP clade</taxon>
        <taxon>Pooideae</taxon>
        <taxon>Poodae</taxon>
        <taxon>Poeae</taxon>
        <taxon>Poeae Chloroplast Group 2 (Poeae type)</taxon>
        <taxon>Loliodinae</taxon>
        <taxon>Loliinae</taxon>
        <taxon>Lolium</taxon>
    </lineage>
</organism>
<dbReference type="HAMAP" id="MF_03226">
    <property type="entry name" value="YJU2"/>
    <property type="match status" value="1"/>
</dbReference>
<evidence type="ECO:0000313" key="12">
    <source>
        <dbReference type="Proteomes" id="UP001231189"/>
    </source>
</evidence>
<evidence type="ECO:0000256" key="10">
    <source>
        <dbReference type="SAM" id="MobiDB-lite"/>
    </source>
</evidence>
<name>A0AAD8SVW3_LOLMU</name>
<evidence type="ECO:0000256" key="8">
    <source>
        <dbReference type="HAMAP-Rule" id="MF_03226"/>
    </source>
</evidence>
<keyword evidence="2" id="KW-0507">mRNA processing</keyword>
<feature type="region of interest" description="Disordered" evidence="10">
    <location>
        <begin position="212"/>
        <end position="262"/>
    </location>
</feature>
<sequence>MGERKVLNKYYPPDFDPAKIPRRKQPKNQQIKVRMMLPMSIRCGTCGTYIYKGTKFNSRKEDCIGETYLGIQIFRFYFKCTRCSAEITFKTDPQNSDYTVESGASRNFEPWRAEDEVVDKEKRKREAEEMGDAMRALENRANDSKQDMDILAALEEMRSMKSRHAGVSVDQMLEILKHSAHLKEEKTVAELDEEDEELIKSITFRNSKDYVKRIDDDDDDDEEFGIPGQSSITAKTNGSSESVLNPTDVLTTTNGPESTNKEVKKTVASKMPQFIVKPKPTAANPLKKQKTESAAVQDNGKAPVVATEEKSGASEEKTNVLQSLCQYDSDESDD</sequence>
<feature type="region of interest" description="Disordered" evidence="10">
    <location>
        <begin position="276"/>
        <end position="334"/>
    </location>
</feature>
<feature type="binding site" evidence="8">
    <location>
        <position position="83"/>
    </location>
    <ligand>
        <name>Zn(2+)</name>
        <dbReference type="ChEBI" id="CHEBI:29105"/>
    </ligand>
</feature>
<feature type="binding site" evidence="8">
    <location>
        <position position="80"/>
    </location>
    <ligand>
        <name>Zn(2+)</name>
        <dbReference type="ChEBI" id="CHEBI:29105"/>
    </ligand>
</feature>
<reference evidence="11" key="1">
    <citation type="submission" date="2023-07" db="EMBL/GenBank/DDBJ databases">
        <title>A chromosome-level genome assembly of Lolium multiflorum.</title>
        <authorList>
            <person name="Chen Y."/>
            <person name="Copetti D."/>
            <person name="Kolliker R."/>
            <person name="Studer B."/>
        </authorList>
    </citation>
    <scope>NUCLEOTIDE SEQUENCE</scope>
    <source>
        <strain evidence="11">02402/16</strain>
        <tissue evidence="11">Leaf</tissue>
    </source>
</reference>
<evidence type="ECO:0000256" key="7">
    <source>
        <dbReference type="ARBA" id="ARBA00023242"/>
    </source>
</evidence>
<dbReference type="GO" id="GO:0046872">
    <property type="term" value="F:metal ion binding"/>
    <property type="evidence" value="ECO:0007669"/>
    <property type="project" value="UniProtKB-KW"/>
</dbReference>
<dbReference type="PANTHER" id="PTHR12111">
    <property type="entry name" value="SPLICING FACTOR YJU2"/>
    <property type="match status" value="1"/>
</dbReference>
<feature type="compositionally biased region" description="Basic and acidic residues" evidence="10">
    <location>
        <begin position="307"/>
        <end position="318"/>
    </location>
</feature>
<feature type="binding site" evidence="8">
    <location>
        <position position="43"/>
    </location>
    <ligand>
        <name>Zn(2+)</name>
        <dbReference type="ChEBI" id="CHEBI:29105"/>
    </ligand>
</feature>
<protein>
    <recommendedName>
        <fullName evidence="8">Splicing factor YJU2</fullName>
    </recommendedName>
</protein>
<dbReference type="PANTHER" id="PTHR12111:SF1">
    <property type="entry name" value="SPLICING FACTOR YJU2"/>
    <property type="match status" value="1"/>
</dbReference>
<evidence type="ECO:0000256" key="9">
    <source>
        <dbReference type="SAM" id="Coils"/>
    </source>
</evidence>
<evidence type="ECO:0000256" key="1">
    <source>
        <dbReference type="ARBA" id="ARBA00004123"/>
    </source>
</evidence>
<comment type="function">
    <text evidence="8">Part of the spliceosome which catalyzes two sequential transesterification reactions, first the excision of the non-coding intron from pre-mRNA and then the ligation of the coding exons to form the mature mRNA. Plays a role in stabilizing the structure of the spliceosome catalytic core and docking of the branch helix into the active site, producing 5'-exon and lariat intron-3'-intermediates.</text>
</comment>
<feature type="compositionally biased region" description="Polar residues" evidence="10">
    <location>
        <begin position="228"/>
        <end position="258"/>
    </location>
</feature>
<keyword evidence="6" id="KW-0508">mRNA splicing</keyword>
<proteinExistence type="inferred from homology"/>
<gene>
    <name evidence="11" type="ORF">QYE76_053512</name>
</gene>
<evidence type="ECO:0000256" key="5">
    <source>
        <dbReference type="ARBA" id="ARBA00022833"/>
    </source>
</evidence>
<keyword evidence="5 8" id="KW-0862">Zinc</keyword>
<keyword evidence="4 8" id="KW-0747">Spliceosome</keyword>
<accession>A0AAD8SVW3</accession>
<comment type="subunit">
    <text evidence="8">Component of the spliceosome. Present in the activated B complex, the catalytically activated B* complex which catalyzes the branching, the catalytic step 1 C complex catalyzing the exon ligation, and the postcatalytic P complex containing the ligated exons (mRNA) and the excised lariat intron.</text>
</comment>
<feature type="binding site" evidence="8">
    <location>
        <position position="46"/>
    </location>
    <ligand>
        <name>Zn(2+)</name>
        <dbReference type="ChEBI" id="CHEBI:29105"/>
    </ligand>
</feature>
<comment type="caution">
    <text evidence="11">The sequence shown here is derived from an EMBL/GenBank/DDBJ whole genome shotgun (WGS) entry which is preliminary data.</text>
</comment>
<dbReference type="GO" id="GO:0071006">
    <property type="term" value="C:U2-type catalytic step 1 spliceosome"/>
    <property type="evidence" value="ECO:0007669"/>
    <property type="project" value="UniProtKB-UniRule"/>
</dbReference>
<keyword evidence="12" id="KW-1185">Reference proteome</keyword>
<comment type="subcellular location">
    <subcellularLocation>
        <location evidence="1 8">Nucleus</location>
    </subcellularLocation>
</comment>
<evidence type="ECO:0000256" key="3">
    <source>
        <dbReference type="ARBA" id="ARBA00022723"/>
    </source>
</evidence>
<evidence type="ECO:0000313" key="11">
    <source>
        <dbReference type="EMBL" id="KAK1665353.1"/>
    </source>
</evidence>
<dbReference type="EMBL" id="JAUUTY010000003">
    <property type="protein sequence ID" value="KAK1665353.1"/>
    <property type="molecule type" value="Genomic_DNA"/>
</dbReference>
<evidence type="ECO:0000256" key="2">
    <source>
        <dbReference type="ARBA" id="ARBA00022664"/>
    </source>
</evidence>
<dbReference type="InterPro" id="IPR007590">
    <property type="entry name" value="Saf4/Yju2"/>
</dbReference>
<evidence type="ECO:0000256" key="6">
    <source>
        <dbReference type="ARBA" id="ARBA00023187"/>
    </source>
</evidence>
<dbReference type="GO" id="GO:0000349">
    <property type="term" value="P:generation of catalytic spliceosome for first transesterification step"/>
    <property type="evidence" value="ECO:0007669"/>
    <property type="project" value="UniProtKB-UniRule"/>
</dbReference>
<keyword evidence="7 8" id="KW-0539">Nucleus</keyword>
<dbReference type="InterPro" id="IPR043701">
    <property type="entry name" value="Yju2"/>
</dbReference>
<evidence type="ECO:0000256" key="4">
    <source>
        <dbReference type="ARBA" id="ARBA00022728"/>
    </source>
</evidence>
<feature type="coiled-coil region" evidence="9">
    <location>
        <begin position="120"/>
        <end position="154"/>
    </location>
</feature>
<keyword evidence="9" id="KW-0175">Coiled coil</keyword>
<keyword evidence="3 8" id="KW-0479">Metal-binding</keyword>
<dbReference type="Pfam" id="PF04502">
    <property type="entry name" value="Saf4_Yju2"/>
    <property type="match status" value="1"/>
</dbReference>